<sequence length="99" mass="11339">LHHHWCFELCRKLTLFQFRSVFAAKTITEHTDISHQQRFISLMILPTKTAVSYPLVQLSQSECLVVLSRLVHGLFNISRIIPSVNDHLPLTDLSSRTVG</sequence>
<reference evidence="1" key="3">
    <citation type="submission" date="2025-09" db="UniProtKB">
        <authorList>
            <consortium name="Ensembl"/>
        </authorList>
    </citation>
    <scope>IDENTIFICATION</scope>
</reference>
<reference evidence="1" key="2">
    <citation type="submission" date="2025-08" db="UniProtKB">
        <authorList>
            <consortium name="Ensembl"/>
        </authorList>
    </citation>
    <scope>IDENTIFICATION</scope>
</reference>
<dbReference type="Ensembl" id="ENSENLT00000054616.1">
    <property type="protein sequence ID" value="ENSENLP00000053343.1"/>
    <property type="gene ID" value="ENSENLG00000022270.1"/>
</dbReference>
<evidence type="ECO:0000313" key="1">
    <source>
        <dbReference type="Ensembl" id="ENSENLP00000053343.1"/>
    </source>
</evidence>
<protein>
    <submittedName>
        <fullName evidence="1">Uncharacterized protein</fullName>
    </submittedName>
</protein>
<evidence type="ECO:0000313" key="2">
    <source>
        <dbReference type="Proteomes" id="UP000472264"/>
    </source>
</evidence>
<dbReference type="InParanoid" id="A0A665XAE7"/>
<dbReference type="AlphaFoldDB" id="A0A665XAE7"/>
<dbReference type="Proteomes" id="UP000472264">
    <property type="component" value="Chromosome 17"/>
</dbReference>
<name>A0A665XAE7_ECHNA</name>
<accession>A0A665XAE7</accession>
<organism evidence="1 2">
    <name type="scientific">Echeneis naucrates</name>
    <name type="common">Live sharksucker</name>
    <dbReference type="NCBI Taxonomy" id="173247"/>
    <lineage>
        <taxon>Eukaryota</taxon>
        <taxon>Metazoa</taxon>
        <taxon>Chordata</taxon>
        <taxon>Craniata</taxon>
        <taxon>Vertebrata</taxon>
        <taxon>Euteleostomi</taxon>
        <taxon>Actinopterygii</taxon>
        <taxon>Neopterygii</taxon>
        <taxon>Teleostei</taxon>
        <taxon>Neoteleostei</taxon>
        <taxon>Acanthomorphata</taxon>
        <taxon>Carangaria</taxon>
        <taxon>Carangiformes</taxon>
        <taxon>Echeneidae</taxon>
        <taxon>Echeneis</taxon>
    </lineage>
</organism>
<keyword evidence="2" id="KW-1185">Reference proteome</keyword>
<proteinExistence type="predicted"/>
<reference evidence="1" key="1">
    <citation type="submission" date="2021-04" db="EMBL/GenBank/DDBJ databases">
        <authorList>
            <consortium name="Wellcome Sanger Institute Data Sharing"/>
        </authorList>
    </citation>
    <scope>NUCLEOTIDE SEQUENCE [LARGE SCALE GENOMIC DNA]</scope>
</reference>